<dbReference type="GO" id="GO:0052621">
    <property type="term" value="F:diguanylate cyclase activity"/>
    <property type="evidence" value="ECO:0007669"/>
    <property type="project" value="UniProtKB-EC"/>
</dbReference>
<evidence type="ECO:0000313" key="6">
    <source>
        <dbReference type="Proteomes" id="UP001177212"/>
    </source>
</evidence>
<keyword evidence="5" id="KW-0808">Transferase</keyword>
<accession>A0ABT9FCL6</accession>
<dbReference type="RefSeq" id="WP_305471527.1">
    <property type="nucleotide sequence ID" value="NZ_JAUYVT010000003.1"/>
</dbReference>
<evidence type="ECO:0000256" key="1">
    <source>
        <dbReference type="ARBA" id="ARBA00012528"/>
    </source>
</evidence>
<keyword evidence="3" id="KW-0472">Membrane</keyword>
<dbReference type="Pfam" id="PF00990">
    <property type="entry name" value="GGDEF"/>
    <property type="match status" value="1"/>
</dbReference>
<dbReference type="InterPro" id="IPR029787">
    <property type="entry name" value="Nucleotide_cyclase"/>
</dbReference>
<evidence type="ECO:0000256" key="2">
    <source>
        <dbReference type="ARBA" id="ARBA00034247"/>
    </source>
</evidence>
<dbReference type="CDD" id="cd01949">
    <property type="entry name" value="GGDEF"/>
    <property type="match status" value="1"/>
</dbReference>
<feature type="transmembrane region" description="Helical" evidence="3">
    <location>
        <begin position="90"/>
        <end position="115"/>
    </location>
</feature>
<comment type="caution">
    <text evidence="5">The sequence shown here is derived from an EMBL/GenBank/DDBJ whole genome shotgun (WGS) entry which is preliminary data.</text>
</comment>
<dbReference type="InterPro" id="IPR000160">
    <property type="entry name" value="GGDEF_dom"/>
</dbReference>
<reference evidence="5" key="1">
    <citation type="submission" date="2023-07" db="EMBL/GenBank/DDBJ databases">
        <title>Genome content predicts the carbon catabolic preferences of heterotrophic bacteria.</title>
        <authorList>
            <person name="Gralka M."/>
        </authorList>
    </citation>
    <scope>NUCLEOTIDE SEQUENCE</scope>
    <source>
        <strain evidence="5">4G09</strain>
    </source>
</reference>
<gene>
    <name evidence="5" type="ORF">Q8W34_06195</name>
</gene>
<proteinExistence type="predicted"/>
<dbReference type="SMART" id="SM00267">
    <property type="entry name" value="GGDEF"/>
    <property type="match status" value="1"/>
</dbReference>
<dbReference type="PROSITE" id="PS50887">
    <property type="entry name" value="GGDEF"/>
    <property type="match status" value="1"/>
</dbReference>
<comment type="catalytic activity">
    <reaction evidence="2">
        <text>2 GTP = 3',3'-c-di-GMP + 2 diphosphate</text>
        <dbReference type="Rhea" id="RHEA:24898"/>
        <dbReference type="ChEBI" id="CHEBI:33019"/>
        <dbReference type="ChEBI" id="CHEBI:37565"/>
        <dbReference type="ChEBI" id="CHEBI:58805"/>
        <dbReference type="EC" id="2.7.7.65"/>
    </reaction>
</comment>
<dbReference type="InterPro" id="IPR050469">
    <property type="entry name" value="Diguanylate_Cyclase"/>
</dbReference>
<feature type="domain" description="GGDEF" evidence="4">
    <location>
        <begin position="228"/>
        <end position="360"/>
    </location>
</feature>
<keyword evidence="3" id="KW-1133">Transmembrane helix</keyword>
<dbReference type="EMBL" id="JAUYVT010000003">
    <property type="protein sequence ID" value="MDP2564216.1"/>
    <property type="molecule type" value="Genomic_DNA"/>
</dbReference>
<feature type="transmembrane region" description="Helical" evidence="3">
    <location>
        <begin position="29"/>
        <end position="50"/>
    </location>
</feature>
<evidence type="ECO:0000256" key="3">
    <source>
        <dbReference type="SAM" id="Phobius"/>
    </source>
</evidence>
<dbReference type="Gene3D" id="3.30.70.270">
    <property type="match status" value="1"/>
</dbReference>
<feature type="transmembrane region" description="Helical" evidence="3">
    <location>
        <begin position="162"/>
        <end position="181"/>
    </location>
</feature>
<evidence type="ECO:0000313" key="5">
    <source>
        <dbReference type="EMBL" id="MDP2564216.1"/>
    </source>
</evidence>
<keyword evidence="3" id="KW-0812">Transmembrane</keyword>
<dbReference type="SUPFAM" id="SSF55073">
    <property type="entry name" value="Nucleotide cyclase"/>
    <property type="match status" value="1"/>
</dbReference>
<dbReference type="NCBIfam" id="TIGR00254">
    <property type="entry name" value="GGDEF"/>
    <property type="match status" value="1"/>
</dbReference>
<organism evidence="5 6">
    <name type="scientific">Pseudoalteromonas marina</name>
    <dbReference type="NCBI Taxonomy" id="267375"/>
    <lineage>
        <taxon>Bacteria</taxon>
        <taxon>Pseudomonadati</taxon>
        <taxon>Pseudomonadota</taxon>
        <taxon>Gammaproteobacteria</taxon>
        <taxon>Alteromonadales</taxon>
        <taxon>Pseudoalteromonadaceae</taxon>
        <taxon>Pseudoalteromonas</taxon>
    </lineage>
</organism>
<evidence type="ECO:0000259" key="4">
    <source>
        <dbReference type="PROSITE" id="PS50887"/>
    </source>
</evidence>
<dbReference type="EC" id="2.7.7.65" evidence="1"/>
<dbReference type="PANTHER" id="PTHR45138:SF9">
    <property type="entry name" value="DIGUANYLATE CYCLASE DGCM-RELATED"/>
    <property type="match status" value="1"/>
</dbReference>
<sequence>MQLIPSTFYFPPDKEKDFQYQLNKSTVHFANIALYLAAFFLSLLVVLSWLNDKQSLYSVINVLRLSMVCLSFILVYVNNKLKAKYLHYRCFAYGVLFCVLFGYLFWSFVGLYGYLNEGGPMLVVASFSAIPMLHLGHKLILWTITGLSLLSVHLFSSTPIIWSLYFYISIVIVMACIQYQLDILLRKQYEAELVETQKANIDQLTGLYNRHSFDSECKRLMNQIKPSQSLALAMVDIDEFKKYNDNYGHLDGDNILIDVASRLKKLQADIVVRFGGEEFILVKILDQNNLDWLDDLPNLFATNTISHEYSTFKRVTVSAGVVVADFSALCPDIKALLSVADKAMYKAKNTGKNKVIKDYI</sequence>
<dbReference type="PANTHER" id="PTHR45138">
    <property type="entry name" value="REGULATORY COMPONENTS OF SENSORY TRANSDUCTION SYSTEM"/>
    <property type="match status" value="1"/>
</dbReference>
<dbReference type="Proteomes" id="UP001177212">
    <property type="component" value="Unassembled WGS sequence"/>
</dbReference>
<keyword evidence="5" id="KW-0548">Nucleotidyltransferase</keyword>
<name>A0ABT9FCL6_9GAMM</name>
<keyword evidence="6" id="KW-1185">Reference proteome</keyword>
<dbReference type="InterPro" id="IPR043128">
    <property type="entry name" value="Rev_trsase/Diguanyl_cyclase"/>
</dbReference>
<protein>
    <recommendedName>
        <fullName evidence="1">diguanylate cyclase</fullName>
        <ecNumber evidence="1">2.7.7.65</ecNumber>
    </recommendedName>
</protein>
<feature type="transmembrane region" description="Helical" evidence="3">
    <location>
        <begin position="56"/>
        <end position="78"/>
    </location>
</feature>